<evidence type="ECO:0000256" key="3">
    <source>
        <dbReference type="ARBA" id="ARBA00023125"/>
    </source>
</evidence>
<evidence type="ECO:0000256" key="1">
    <source>
        <dbReference type="ARBA" id="ARBA00009437"/>
    </source>
</evidence>
<sequence length="318" mass="33937">MKSTLETVMGRLRVKQLQLLIALDEHASLHQAAGAMAMTQSAASKSLQELESMLEAPLFERSRRGMRPNAFGHCVIRHARQLVADLGAMCDEVAGIRAGSGGRVAVGTIMGAVPDVLVPALAQLRQAHPELALEVIEDTSRRLLELLDDGHLDLVIGRSLVSDEPARYHYHALGDEQVAVVVGRSHPAPRAAAMGFAELAGYRWITYAGHMPMHALLQRELDLAGMSFPANAVSTSSAFVTVAMLQGDPGLVSLLPAGVAAMFVRQKMLRILPVRLQSRQQTFGIVTRRGGGLSAAARQLVAILKAGPRDSATAGAKV</sequence>
<dbReference type="OrthoDB" id="5914299at2"/>
<gene>
    <name evidence="6" type="ORF">A2G96_21665</name>
</gene>
<accession>A0A142JQU4</accession>
<evidence type="ECO:0000256" key="4">
    <source>
        <dbReference type="ARBA" id="ARBA00023163"/>
    </source>
</evidence>
<name>A0A142JQU4_9BURK</name>
<dbReference type="KEGG" id="cnan:A2G96_21665"/>
<protein>
    <submittedName>
        <fullName evidence="6">LysR family transcriptional regulator</fullName>
    </submittedName>
</protein>
<dbReference type="GO" id="GO:0003677">
    <property type="term" value="F:DNA binding"/>
    <property type="evidence" value="ECO:0007669"/>
    <property type="project" value="UniProtKB-KW"/>
</dbReference>
<dbReference type="InterPro" id="IPR050950">
    <property type="entry name" value="HTH-type_LysR_regulators"/>
</dbReference>
<dbReference type="InterPro" id="IPR036390">
    <property type="entry name" value="WH_DNA-bd_sf"/>
</dbReference>
<dbReference type="Gene3D" id="3.40.190.290">
    <property type="match status" value="1"/>
</dbReference>
<evidence type="ECO:0000256" key="2">
    <source>
        <dbReference type="ARBA" id="ARBA00023015"/>
    </source>
</evidence>
<evidence type="ECO:0000313" key="7">
    <source>
        <dbReference type="Proteomes" id="UP000075238"/>
    </source>
</evidence>
<reference evidence="6 7" key="1">
    <citation type="submission" date="2016-03" db="EMBL/GenBank/DDBJ databases">
        <title>Complete genome sequence of a novel chlorpyrifos degrading bacterium, Cupriavidus nantongensis sp. X1.</title>
        <authorList>
            <person name="Fang L."/>
        </authorList>
    </citation>
    <scope>NUCLEOTIDE SEQUENCE [LARGE SCALE GENOMIC DNA]</scope>
    <source>
        <strain evidence="6 7">X1</strain>
    </source>
</reference>
<evidence type="ECO:0000259" key="5">
    <source>
        <dbReference type="PROSITE" id="PS50931"/>
    </source>
</evidence>
<comment type="similarity">
    <text evidence="1">Belongs to the LysR transcriptional regulatory family.</text>
</comment>
<dbReference type="GO" id="GO:0005829">
    <property type="term" value="C:cytosol"/>
    <property type="evidence" value="ECO:0007669"/>
    <property type="project" value="TreeGrafter"/>
</dbReference>
<dbReference type="Proteomes" id="UP000075238">
    <property type="component" value="Chromosome 2"/>
</dbReference>
<dbReference type="GO" id="GO:0003700">
    <property type="term" value="F:DNA-binding transcription factor activity"/>
    <property type="evidence" value="ECO:0007669"/>
    <property type="project" value="InterPro"/>
</dbReference>
<dbReference type="InterPro" id="IPR005119">
    <property type="entry name" value="LysR_subst-bd"/>
</dbReference>
<dbReference type="PROSITE" id="PS50931">
    <property type="entry name" value="HTH_LYSR"/>
    <property type="match status" value="1"/>
</dbReference>
<organism evidence="6 7">
    <name type="scientific">Cupriavidus nantongensis</name>
    <dbReference type="NCBI Taxonomy" id="1796606"/>
    <lineage>
        <taxon>Bacteria</taxon>
        <taxon>Pseudomonadati</taxon>
        <taxon>Pseudomonadota</taxon>
        <taxon>Betaproteobacteria</taxon>
        <taxon>Burkholderiales</taxon>
        <taxon>Burkholderiaceae</taxon>
        <taxon>Cupriavidus</taxon>
    </lineage>
</organism>
<keyword evidence="7" id="KW-1185">Reference proteome</keyword>
<dbReference type="Pfam" id="PF03466">
    <property type="entry name" value="LysR_substrate"/>
    <property type="match status" value="1"/>
</dbReference>
<dbReference type="InterPro" id="IPR000847">
    <property type="entry name" value="LysR_HTH_N"/>
</dbReference>
<dbReference type="InterPro" id="IPR036388">
    <property type="entry name" value="WH-like_DNA-bd_sf"/>
</dbReference>
<dbReference type="PANTHER" id="PTHR30419:SF8">
    <property type="entry name" value="NITROGEN ASSIMILATION TRANSCRIPTIONAL ACTIVATOR-RELATED"/>
    <property type="match status" value="1"/>
</dbReference>
<keyword evidence="3" id="KW-0238">DNA-binding</keyword>
<dbReference type="Gene3D" id="1.10.10.10">
    <property type="entry name" value="Winged helix-like DNA-binding domain superfamily/Winged helix DNA-binding domain"/>
    <property type="match status" value="1"/>
</dbReference>
<keyword evidence="2" id="KW-0805">Transcription regulation</keyword>
<dbReference type="SUPFAM" id="SSF46785">
    <property type="entry name" value="Winged helix' DNA-binding domain"/>
    <property type="match status" value="1"/>
</dbReference>
<keyword evidence="4" id="KW-0804">Transcription</keyword>
<feature type="domain" description="HTH lysR-type" evidence="5">
    <location>
        <begin position="12"/>
        <end position="69"/>
    </location>
</feature>
<dbReference type="STRING" id="1796606.A2G96_21665"/>
<dbReference type="EMBL" id="CP014845">
    <property type="protein sequence ID" value="AMR80456.1"/>
    <property type="molecule type" value="Genomic_DNA"/>
</dbReference>
<dbReference type="AlphaFoldDB" id="A0A142JQU4"/>
<dbReference type="SUPFAM" id="SSF53850">
    <property type="entry name" value="Periplasmic binding protein-like II"/>
    <property type="match status" value="1"/>
</dbReference>
<dbReference type="Pfam" id="PF00126">
    <property type="entry name" value="HTH_1"/>
    <property type="match status" value="1"/>
</dbReference>
<dbReference type="RefSeq" id="WP_062802305.1">
    <property type="nucleotide sequence ID" value="NZ_CP014845.1"/>
</dbReference>
<dbReference type="PANTHER" id="PTHR30419">
    <property type="entry name" value="HTH-TYPE TRANSCRIPTIONAL REGULATOR YBHD"/>
    <property type="match status" value="1"/>
</dbReference>
<evidence type="ECO:0000313" key="6">
    <source>
        <dbReference type="EMBL" id="AMR80456.1"/>
    </source>
</evidence>
<proteinExistence type="inferred from homology"/>